<keyword evidence="1" id="KW-0472">Membrane</keyword>
<proteinExistence type="predicted"/>
<reference evidence="2 3" key="1">
    <citation type="submission" date="2020-01" db="EMBL/GenBank/DDBJ databases">
        <title>Identification and distribution of gene clusters putatively required for synthesis of sphingolipid metabolism inhibitors in phylogenetically diverse species of the filamentous fungus Fusarium.</title>
        <authorList>
            <person name="Kim H.-S."/>
            <person name="Busman M."/>
            <person name="Brown D.W."/>
            <person name="Divon H."/>
            <person name="Uhlig S."/>
            <person name="Proctor R.H."/>
        </authorList>
    </citation>
    <scope>NUCLEOTIDE SEQUENCE [LARGE SCALE GENOMIC DNA]</scope>
    <source>
        <strain evidence="2 3">NRRL 20459</strain>
    </source>
</reference>
<gene>
    <name evidence="2" type="ORF">FALBO_4893</name>
</gene>
<keyword evidence="1" id="KW-1133">Transmembrane helix</keyword>
<evidence type="ECO:0000313" key="2">
    <source>
        <dbReference type="EMBL" id="KAF4468217.1"/>
    </source>
</evidence>
<evidence type="ECO:0000313" key="3">
    <source>
        <dbReference type="Proteomes" id="UP000554235"/>
    </source>
</evidence>
<dbReference type="EMBL" id="JAADYS010000641">
    <property type="protein sequence ID" value="KAF4468217.1"/>
    <property type="molecule type" value="Genomic_DNA"/>
</dbReference>
<dbReference type="Proteomes" id="UP000554235">
    <property type="component" value="Unassembled WGS sequence"/>
</dbReference>
<sequence>MLALAKSPPPALRIWLLVVAATLFLATIFAFYSDALSSSFDYAYAKPTEDCDASFNKPPEVRNCSDPYRRPGYLYTPKNVTINYNKTTYIPYSSDFLDAEPPDHADFPIFGDGIIFNSTPPEPEFLNLKSNPQQWMQIAVAENRRRLESNPQLSNISKPEMFLSMKDDAGLGWLWGRRVVMFSDSVDRFMTQYFCEEFRSIAQFPIEHVSARQAKALCNIPAFNLTLVYFHSAGSYTYKPDWWWIKHMEYVSWEERWDQHWRPHQEPIQGPNGRPDLILWQNGLWDQRAFWEGGRGIHGPQDLMAKQDRQIQWEEVRFAAARIKMIAQRLNDEFGADAPIMFRALTTHRDGGMKNTVLFDLDRLGRAVAEQAGHEVFEWARIFTLFGKLYQDDIHPAKGPASWLWGNMVLEYLARSAGSQVGGESRAPYFDGWDACHPDLLSWGGR</sequence>
<keyword evidence="1" id="KW-0812">Transmembrane</keyword>
<dbReference type="AlphaFoldDB" id="A0A8H4LF00"/>
<comment type="caution">
    <text evidence="2">The sequence shown here is derived from an EMBL/GenBank/DDBJ whole genome shotgun (WGS) entry which is preliminary data.</text>
</comment>
<dbReference type="OrthoDB" id="2588793at2759"/>
<evidence type="ECO:0000256" key="1">
    <source>
        <dbReference type="SAM" id="Phobius"/>
    </source>
</evidence>
<accession>A0A8H4LF00</accession>
<name>A0A8H4LF00_9HYPO</name>
<keyword evidence="3" id="KW-1185">Reference proteome</keyword>
<protein>
    <submittedName>
        <fullName evidence="2">Uncharacterized protein</fullName>
    </submittedName>
</protein>
<feature type="transmembrane region" description="Helical" evidence="1">
    <location>
        <begin position="12"/>
        <end position="32"/>
    </location>
</feature>
<organism evidence="2 3">
    <name type="scientific">Fusarium albosuccineum</name>
    <dbReference type="NCBI Taxonomy" id="1237068"/>
    <lineage>
        <taxon>Eukaryota</taxon>
        <taxon>Fungi</taxon>
        <taxon>Dikarya</taxon>
        <taxon>Ascomycota</taxon>
        <taxon>Pezizomycotina</taxon>
        <taxon>Sordariomycetes</taxon>
        <taxon>Hypocreomycetidae</taxon>
        <taxon>Hypocreales</taxon>
        <taxon>Nectriaceae</taxon>
        <taxon>Fusarium</taxon>
        <taxon>Fusarium decemcellulare species complex</taxon>
    </lineage>
</organism>